<keyword evidence="2" id="KW-0732">Signal</keyword>
<organism evidence="3 4">
    <name type="scientific">Diplocloster modestus</name>
    <dbReference type="NCBI Taxonomy" id="2850322"/>
    <lineage>
        <taxon>Bacteria</taxon>
        <taxon>Bacillati</taxon>
        <taxon>Bacillota</taxon>
        <taxon>Clostridia</taxon>
        <taxon>Lachnospirales</taxon>
        <taxon>Lachnospiraceae</taxon>
        <taxon>Diplocloster</taxon>
    </lineage>
</organism>
<feature type="compositionally biased region" description="Low complexity" evidence="1">
    <location>
        <begin position="30"/>
        <end position="44"/>
    </location>
</feature>
<comment type="caution">
    <text evidence="3">The sequence shown here is derived from an EMBL/GenBank/DDBJ whole genome shotgun (WGS) entry which is preliminary data.</text>
</comment>
<feature type="region of interest" description="Disordered" evidence="1">
    <location>
        <begin position="30"/>
        <end position="64"/>
    </location>
</feature>
<evidence type="ECO:0000313" key="4">
    <source>
        <dbReference type="Proteomes" id="UP001314681"/>
    </source>
</evidence>
<protein>
    <recommendedName>
        <fullName evidence="5">Sugar ABC transporter substrate-binding protein</fullName>
    </recommendedName>
</protein>
<sequence>MKNLKKLIALTLTVILMCGLAACKGDTDSSGSAPAGSGTADTAGGTPGESSAPDGTAGAADQDIPDVNPEKHVIAVANTSYIPEVVSFKNYCENYVAEALNIEFLFSEELGNDPANMISFAENAYNSGAEVLVDFACANRDTVYVLADKCEELGMYLVTGLMPSTGYYDDYEYVIGSAGKNPEELDDQFYELMVDTLEKGAEPHSVVVCTMNAKLGVDEQITSSMGILEALKDMYNLTYDGEIRDLVMLDSVTEISTGRDDVKVTIFPTFSTDDMNEVLKGEYDVVALTGALYLRFESTIAEAEKAYNRDIKIVTMTNVCDTTENSYTTLDIAGNPSLNGSLLLNQSRYILPVLMAVNTANGDQDAVMRDGKATEFFSPMWVCHNADEYEEIKHLDQDESTYVYTIEDLKQMIKYYNPSLNADVFAEWAAKAELDSVKERRGI</sequence>
<dbReference type="PROSITE" id="PS51257">
    <property type="entry name" value="PROKAR_LIPOPROTEIN"/>
    <property type="match status" value="1"/>
</dbReference>
<keyword evidence="4" id="KW-1185">Reference proteome</keyword>
<evidence type="ECO:0000256" key="1">
    <source>
        <dbReference type="SAM" id="MobiDB-lite"/>
    </source>
</evidence>
<feature type="signal peptide" evidence="2">
    <location>
        <begin position="1"/>
        <end position="21"/>
    </location>
</feature>
<dbReference type="RefSeq" id="WP_158350978.1">
    <property type="nucleotide sequence ID" value="NZ_JAHQCX010000025.1"/>
</dbReference>
<accession>A0ABS6KEJ2</accession>
<gene>
    <name evidence="3" type="ORF">KTH90_23130</name>
</gene>
<proteinExistence type="predicted"/>
<evidence type="ECO:0008006" key="5">
    <source>
        <dbReference type="Google" id="ProtNLM"/>
    </source>
</evidence>
<evidence type="ECO:0000256" key="2">
    <source>
        <dbReference type="SAM" id="SignalP"/>
    </source>
</evidence>
<evidence type="ECO:0000313" key="3">
    <source>
        <dbReference type="EMBL" id="MBU9728888.1"/>
    </source>
</evidence>
<name>A0ABS6KEJ2_9FIRM</name>
<dbReference type="EMBL" id="JAHQCX010000025">
    <property type="protein sequence ID" value="MBU9728888.1"/>
    <property type="molecule type" value="Genomic_DNA"/>
</dbReference>
<feature type="chain" id="PRO_5047212795" description="Sugar ABC transporter substrate-binding protein" evidence="2">
    <location>
        <begin position="22"/>
        <end position="443"/>
    </location>
</feature>
<reference evidence="3 4" key="1">
    <citation type="submission" date="2021-06" db="EMBL/GenBank/DDBJ databases">
        <title>Description of novel taxa of the family Lachnospiraceae.</title>
        <authorList>
            <person name="Chaplin A.V."/>
            <person name="Sokolova S.R."/>
            <person name="Pikina A.P."/>
            <person name="Korzhanova M."/>
            <person name="Belova V."/>
            <person name="Korostin D."/>
            <person name="Efimov B.A."/>
        </authorList>
    </citation>
    <scope>NUCLEOTIDE SEQUENCE [LARGE SCALE GENOMIC DNA]</scope>
    <source>
        <strain evidence="3 4">ASD4241</strain>
    </source>
</reference>
<dbReference type="Proteomes" id="UP001314681">
    <property type="component" value="Unassembled WGS sequence"/>
</dbReference>